<evidence type="ECO:0000313" key="2">
    <source>
        <dbReference type="EMBL" id="MBB5634142.1"/>
    </source>
</evidence>
<sequence>MELIAITRPDYFEGEGQLINAMFDAGLQLLHLRKPENDGMKFMRLMREINPFYYPAISIHQHHELADMFSVKRLHYPERLWKMTSGQKKTELFVNGFHLSRSIHEWGPPADTAFLDYVFFGPVFNSISKAGYQSIVTKDFCLFDIPEGLKVFGLGGITIAQFDTLKHMKFDGAAVLGALWNYPLHTLTELKKMLKSI</sequence>
<dbReference type="Pfam" id="PF02581">
    <property type="entry name" value="TMP-TENI"/>
    <property type="match status" value="1"/>
</dbReference>
<dbReference type="EC" id="2.5.1.3" evidence="2"/>
<dbReference type="GO" id="GO:0009228">
    <property type="term" value="P:thiamine biosynthetic process"/>
    <property type="evidence" value="ECO:0007669"/>
    <property type="project" value="UniProtKB-KW"/>
</dbReference>
<dbReference type="InterPro" id="IPR022998">
    <property type="entry name" value="ThiamineP_synth_TenI"/>
</dbReference>
<dbReference type="Gene3D" id="3.20.20.70">
    <property type="entry name" value="Aldolase class I"/>
    <property type="match status" value="1"/>
</dbReference>
<keyword evidence="2" id="KW-0808">Transferase</keyword>
<reference evidence="2 3" key="1">
    <citation type="submission" date="2020-08" db="EMBL/GenBank/DDBJ databases">
        <title>Genomic Encyclopedia of Type Strains, Phase IV (KMG-V): Genome sequencing to study the core and pangenomes of soil and plant-associated prokaryotes.</title>
        <authorList>
            <person name="Whitman W."/>
        </authorList>
    </citation>
    <scope>NUCLEOTIDE SEQUENCE [LARGE SCALE GENOMIC DNA]</scope>
    <source>
        <strain evidence="2 3">S3M1</strain>
    </source>
</reference>
<evidence type="ECO:0000259" key="1">
    <source>
        <dbReference type="Pfam" id="PF02581"/>
    </source>
</evidence>
<dbReference type="InterPro" id="IPR036206">
    <property type="entry name" value="ThiamineP_synth_sf"/>
</dbReference>
<dbReference type="GO" id="GO:0004789">
    <property type="term" value="F:thiamine-phosphate diphosphorylase activity"/>
    <property type="evidence" value="ECO:0007669"/>
    <property type="project" value="UniProtKB-EC"/>
</dbReference>
<dbReference type="AlphaFoldDB" id="A0A7W8ZHM8"/>
<protein>
    <submittedName>
        <fullName evidence="2">Thiamine-phosphate pyrophosphorylase</fullName>
        <ecNumber evidence="2">2.5.1.3</ecNumber>
    </submittedName>
</protein>
<name>A0A7W8ZHM8_9SPHI</name>
<feature type="domain" description="Thiamine phosphate synthase/TenI" evidence="1">
    <location>
        <begin position="6"/>
        <end position="178"/>
    </location>
</feature>
<dbReference type="SUPFAM" id="SSF51391">
    <property type="entry name" value="Thiamin phosphate synthase"/>
    <property type="match status" value="1"/>
</dbReference>
<dbReference type="Proteomes" id="UP000537204">
    <property type="component" value="Unassembled WGS sequence"/>
</dbReference>
<comment type="caution">
    <text evidence="2">The sequence shown here is derived from an EMBL/GenBank/DDBJ whole genome shotgun (WGS) entry which is preliminary data.</text>
</comment>
<organism evidence="2 3">
    <name type="scientific">Pedobacter cryoconitis</name>
    <dbReference type="NCBI Taxonomy" id="188932"/>
    <lineage>
        <taxon>Bacteria</taxon>
        <taxon>Pseudomonadati</taxon>
        <taxon>Bacteroidota</taxon>
        <taxon>Sphingobacteriia</taxon>
        <taxon>Sphingobacteriales</taxon>
        <taxon>Sphingobacteriaceae</taxon>
        <taxon>Pedobacter</taxon>
    </lineage>
</organism>
<dbReference type="CDD" id="cd00564">
    <property type="entry name" value="TMP_TenI"/>
    <property type="match status" value="1"/>
</dbReference>
<accession>A0A7W8ZHM8</accession>
<dbReference type="InterPro" id="IPR013785">
    <property type="entry name" value="Aldolase_TIM"/>
</dbReference>
<dbReference type="EMBL" id="JACHCE010000001">
    <property type="protein sequence ID" value="MBB5634142.1"/>
    <property type="molecule type" value="Genomic_DNA"/>
</dbReference>
<gene>
    <name evidence="2" type="ORF">HDE68_000027</name>
</gene>
<proteinExistence type="predicted"/>
<dbReference type="RefSeq" id="WP_183877715.1">
    <property type="nucleotide sequence ID" value="NZ_JACHCE010000001.1"/>
</dbReference>
<evidence type="ECO:0000313" key="3">
    <source>
        <dbReference type="Proteomes" id="UP000537204"/>
    </source>
</evidence>